<feature type="binding site" evidence="11">
    <location>
        <position position="361"/>
    </location>
    <ligand>
        <name>L-glutamate</name>
        <dbReference type="ChEBI" id="CHEBI:29985"/>
    </ligand>
</feature>
<feature type="modified residue" description="O-AMP-tyrosine" evidence="14">
    <location>
        <position position="403"/>
    </location>
</feature>
<dbReference type="FunFam" id="3.30.590.10:FF:000001">
    <property type="entry name" value="Glutamine synthetase"/>
    <property type="match status" value="1"/>
</dbReference>
<feature type="binding site" evidence="12">
    <location>
        <begin position="271"/>
        <end position="273"/>
    </location>
    <ligand>
        <name>ATP</name>
        <dbReference type="ChEBI" id="CHEBI:30616"/>
    </ligand>
</feature>
<dbReference type="Gene3D" id="3.10.20.70">
    <property type="entry name" value="Glutamine synthetase, N-terminal domain"/>
    <property type="match status" value="1"/>
</dbReference>
<feature type="binding site" evidence="13">
    <location>
        <position position="212"/>
    </location>
    <ligand>
        <name>Mg(2+)</name>
        <dbReference type="ChEBI" id="CHEBI:18420"/>
        <label>1</label>
    </ligand>
</feature>
<organism evidence="20">
    <name type="scientific">Paenibacillus ihbetae</name>
    <dbReference type="NCBI Taxonomy" id="1870820"/>
    <lineage>
        <taxon>Bacteria</taxon>
        <taxon>Bacillati</taxon>
        <taxon>Bacillota</taxon>
        <taxon>Bacilli</taxon>
        <taxon>Bacillales</taxon>
        <taxon>Paenibacillaceae</taxon>
        <taxon>Paenibacillus</taxon>
    </lineage>
</organism>
<evidence type="ECO:0000256" key="4">
    <source>
        <dbReference type="ARBA" id="ARBA00012937"/>
    </source>
</evidence>
<dbReference type="SUPFAM" id="SSF54368">
    <property type="entry name" value="Glutamine synthetase, N-terminal domain"/>
    <property type="match status" value="1"/>
</dbReference>
<dbReference type="AlphaFoldDB" id="A0A1B2E430"/>
<protein>
    <recommendedName>
        <fullName evidence="5 17">Glutamine synthetase</fullName>
        <ecNumber evidence="4 17">6.3.1.2</ecNumber>
    </recommendedName>
</protein>
<reference evidence="21 22" key="2">
    <citation type="submission" date="2016-12" db="EMBL/GenBank/DDBJ databases">
        <title>Genome sequencing and description of Paenibacillus sp. nov. from high altitude lake in the Indian Trans- Himalayas.</title>
        <authorList>
            <person name="Kiran S."/>
            <person name="Swarnkar M.K."/>
            <person name="Rana A."/>
            <person name="Tewari R."/>
            <person name="Gulati A."/>
        </authorList>
    </citation>
    <scope>NUCLEOTIDE SEQUENCE [LARGE SCALE GENOMIC DNA]</scope>
    <source>
        <strain evidence="21 22">IHBB 9951</strain>
    </source>
</reference>
<keyword evidence="8 12" id="KW-0547">Nucleotide-binding</keyword>
<feature type="binding site" evidence="13">
    <location>
        <position position="129"/>
    </location>
    <ligand>
        <name>Mg(2+)</name>
        <dbReference type="ChEBI" id="CHEBI:18420"/>
        <label>1</label>
    </ligand>
</feature>
<dbReference type="GO" id="GO:0004356">
    <property type="term" value="F:glutamine synthetase activity"/>
    <property type="evidence" value="ECO:0007669"/>
    <property type="project" value="UniProtKB-EC"/>
</dbReference>
<keyword evidence="14" id="KW-0597">Phosphoprotein</keyword>
<evidence type="ECO:0000256" key="17">
    <source>
        <dbReference type="RuleBase" id="RU004356"/>
    </source>
</evidence>
<feature type="binding site" evidence="12">
    <location>
        <begin position="223"/>
        <end position="225"/>
    </location>
    <ligand>
        <name>ATP</name>
        <dbReference type="ChEBI" id="CHEBI:30616"/>
    </ligand>
</feature>
<dbReference type="GO" id="GO:0016020">
    <property type="term" value="C:membrane"/>
    <property type="evidence" value="ECO:0007669"/>
    <property type="project" value="TreeGrafter"/>
</dbReference>
<evidence type="ECO:0000256" key="13">
    <source>
        <dbReference type="PIRSR" id="PIRSR604809-3"/>
    </source>
</evidence>
<keyword evidence="13" id="KW-0460">Magnesium</keyword>
<evidence type="ECO:0000313" key="22">
    <source>
        <dbReference type="Proteomes" id="UP000189059"/>
    </source>
</evidence>
<dbReference type="InterPro" id="IPR004809">
    <property type="entry name" value="Gln_synth_I"/>
</dbReference>
<evidence type="ECO:0000256" key="5">
    <source>
        <dbReference type="ARBA" id="ARBA00021364"/>
    </source>
</evidence>
<dbReference type="PROSITE" id="PS51987">
    <property type="entry name" value="GS_CATALYTIC"/>
    <property type="match status" value="1"/>
</dbReference>
<comment type="similarity">
    <text evidence="2 15 16">Belongs to the glutamine synthetase family.</text>
</comment>
<reference evidence="20" key="1">
    <citation type="submission" date="2016-08" db="EMBL/GenBank/DDBJ databases">
        <title>Complete Genome Seqeunce of Paenibacillus sp. nov. IHBB 9852 from high altitute lake of Indian trans-Himalayas.</title>
        <authorList>
            <person name="Kiran S."/>
            <person name="Swarnkar M.K."/>
            <person name="Rana A."/>
            <person name="Tewari R."/>
            <person name="Gulati A."/>
        </authorList>
    </citation>
    <scope>NUCLEOTIDE SEQUENCE [LARGE SCALE GENOMIC DNA]</scope>
    <source>
        <strain evidence="20">IHBB 9852</strain>
    </source>
</reference>
<evidence type="ECO:0000256" key="11">
    <source>
        <dbReference type="PIRSR" id="PIRSR604809-1"/>
    </source>
</evidence>
<feature type="domain" description="GS catalytic" evidence="19">
    <location>
        <begin position="104"/>
        <end position="474"/>
    </location>
</feature>
<dbReference type="SUPFAM" id="SSF55931">
    <property type="entry name" value="Glutamine synthetase/guanido kinase"/>
    <property type="match status" value="1"/>
</dbReference>
<dbReference type="InterPro" id="IPR008146">
    <property type="entry name" value="Gln_synth_cat_dom"/>
</dbReference>
<feature type="binding site" evidence="12">
    <location>
        <position position="340"/>
    </location>
    <ligand>
        <name>ATP</name>
        <dbReference type="ChEBI" id="CHEBI:30616"/>
    </ligand>
</feature>
<dbReference type="PROSITE" id="PS51986">
    <property type="entry name" value="GS_BETA_GRASP"/>
    <property type="match status" value="1"/>
</dbReference>
<keyword evidence="7 17" id="KW-0436">Ligase</keyword>
<evidence type="ECO:0000256" key="15">
    <source>
        <dbReference type="PROSITE-ProRule" id="PRU01330"/>
    </source>
</evidence>
<dbReference type="InterPro" id="IPR008147">
    <property type="entry name" value="Gln_synt_N"/>
</dbReference>
<evidence type="ECO:0000313" key="21">
    <source>
        <dbReference type="EMBL" id="OOC63080.1"/>
    </source>
</evidence>
<dbReference type="Gene3D" id="3.30.590.10">
    <property type="entry name" value="Glutamine synthetase/guanido kinase, catalytic domain"/>
    <property type="match status" value="1"/>
</dbReference>
<feature type="domain" description="GS beta-grasp" evidence="18">
    <location>
        <begin position="13"/>
        <end position="97"/>
    </location>
</feature>
<evidence type="ECO:0000256" key="9">
    <source>
        <dbReference type="ARBA" id="ARBA00022840"/>
    </source>
</evidence>
<dbReference type="SMART" id="SM01230">
    <property type="entry name" value="Gln-synt_C"/>
    <property type="match status" value="1"/>
</dbReference>
<feature type="binding site" evidence="13">
    <location>
        <position position="131"/>
    </location>
    <ligand>
        <name>Mg(2+)</name>
        <dbReference type="ChEBI" id="CHEBI:18420"/>
        <label>1</label>
    </ligand>
</feature>
<dbReference type="OrthoDB" id="9807095at2"/>
<dbReference type="GO" id="GO:0046872">
    <property type="term" value="F:metal ion binding"/>
    <property type="evidence" value="ECO:0007669"/>
    <property type="project" value="UniProtKB-KW"/>
</dbReference>
<comment type="subunit">
    <text evidence="3">Oligomer of 12 subunits arranged in the form of two hexagons.</text>
</comment>
<name>A0A1B2E430_9BACL</name>
<comment type="catalytic activity">
    <reaction evidence="10 17">
        <text>L-glutamate + NH4(+) + ATP = L-glutamine + ADP + phosphate + H(+)</text>
        <dbReference type="Rhea" id="RHEA:16169"/>
        <dbReference type="ChEBI" id="CHEBI:15378"/>
        <dbReference type="ChEBI" id="CHEBI:28938"/>
        <dbReference type="ChEBI" id="CHEBI:29985"/>
        <dbReference type="ChEBI" id="CHEBI:30616"/>
        <dbReference type="ChEBI" id="CHEBI:43474"/>
        <dbReference type="ChEBI" id="CHEBI:58359"/>
        <dbReference type="ChEBI" id="CHEBI:456216"/>
        <dbReference type="EC" id="6.3.1.2"/>
    </reaction>
</comment>
<evidence type="ECO:0000256" key="2">
    <source>
        <dbReference type="ARBA" id="ARBA00009897"/>
    </source>
</evidence>
<feature type="binding site" evidence="11">
    <location>
        <begin position="264"/>
        <end position="265"/>
    </location>
    <ligand>
        <name>L-glutamate</name>
        <dbReference type="ChEBI" id="CHEBI:29985"/>
    </ligand>
</feature>
<feature type="binding site" evidence="12">
    <location>
        <position position="354"/>
    </location>
    <ligand>
        <name>ATP</name>
        <dbReference type="ChEBI" id="CHEBI:30616"/>
    </ligand>
</feature>
<dbReference type="PANTHER" id="PTHR43407">
    <property type="entry name" value="GLUTAMINE SYNTHETASE"/>
    <property type="match status" value="1"/>
</dbReference>
<dbReference type="Proteomes" id="UP000189059">
    <property type="component" value="Unassembled WGS sequence"/>
</dbReference>
<feature type="binding site" evidence="11">
    <location>
        <position position="322"/>
    </location>
    <ligand>
        <name>L-glutamate</name>
        <dbReference type="ChEBI" id="CHEBI:29985"/>
    </ligand>
</feature>
<comment type="subcellular location">
    <subcellularLocation>
        <location evidence="1">Cytoplasm</location>
    </subcellularLocation>
</comment>
<dbReference type="GO" id="GO:0005737">
    <property type="term" value="C:cytoplasm"/>
    <property type="evidence" value="ECO:0007669"/>
    <property type="project" value="UniProtKB-SubCell"/>
</dbReference>
<feature type="binding site" evidence="11">
    <location>
        <position position="328"/>
    </location>
    <ligand>
        <name>L-glutamate</name>
        <dbReference type="ChEBI" id="CHEBI:29985"/>
    </ligand>
</feature>
<evidence type="ECO:0000259" key="19">
    <source>
        <dbReference type="PROSITE" id="PS51987"/>
    </source>
</evidence>
<evidence type="ECO:0000256" key="6">
    <source>
        <dbReference type="ARBA" id="ARBA00022490"/>
    </source>
</evidence>
<dbReference type="RefSeq" id="WP_007127300.1">
    <property type="nucleotide sequence ID" value="NZ_CP016809.1"/>
</dbReference>
<dbReference type="Pfam" id="PF00120">
    <property type="entry name" value="Gln-synt_C"/>
    <property type="match status" value="1"/>
</dbReference>
<keyword evidence="13" id="KW-0479">Metal-binding</keyword>
<dbReference type="GO" id="GO:0019740">
    <property type="term" value="P:nitrogen utilization"/>
    <property type="evidence" value="ECO:0007669"/>
    <property type="project" value="TreeGrafter"/>
</dbReference>
<evidence type="ECO:0000256" key="1">
    <source>
        <dbReference type="ARBA" id="ARBA00004496"/>
    </source>
</evidence>
<dbReference type="NCBIfam" id="TIGR00653">
    <property type="entry name" value="GlnA"/>
    <property type="match status" value="1"/>
</dbReference>
<dbReference type="InterPro" id="IPR027303">
    <property type="entry name" value="Gln_synth_gly_rich_site"/>
</dbReference>
<evidence type="ECO:0000256" key="12">
    <source>
        <dbReference type="PIRSR" id="PIRSR604809-2"/>
    </source>
</evidence>
<evidence type="ECO:0000256" key="3">
    <source>
        <dbReference type="ARBA" id="ARBA00011354"/>
    </source>
</evidence>
<feature type="binding site" evidence="13">
    <location>
        <position position="359"/>
    </location>
    <ligand>
        <name>Mg(2+)</name>
        <dbReference type="ChEBI" id="CHEBI:18420"/>
        <label>1</label>
    </ligand>
</feature>
<dbReference type="PROSITE" id="PS00180">
    <property type="entry name" value="GLNA_1"/>
    <property type="match status" value="1"/>
</dbReference>
<evidence type="ECO:0000256" key="7">
    <source>
        <dbReference type="ARBA" id="ARBA00022598"/>
    </source>
</evidence>
<keyword evidence="6" id="KW-0963">Cytoplasm</keyword>
<dbReference type="InterPro" id="IPR014746">
    <property type="entry name" value="Gln_synth/guanido_kin_cat_dom"/>
</dbReference>
<dbReference type="EMBL" id="CP016809">
    <property type="protein sequence ID" value="ANY74748.1"/>
    <property type="molecule type" value="Genomic_DNA"/>
</dbReference>
<feature type="binding site" evidence="12">
    <location>
        <position position="207"/>
    </location>
    <ligand>
        <name>ATP</name>
        <dbReference type="ChEBI" id="CHEBI:30616"/>
    </ligand>
</feature>
<accession>A0A1B2E430</accession>
<evidence type="ECO:0000256" key="8">
    <source>
        <dbReference type="ARBA" id="ARBA00022741"/>
    </source>
</evidence>
<evidence type="ECO:0000256" key="14">
    <source>
        <dbReference type="PIRSR" id="PIRSR604809-50"/>
    </source>
</evidence>
<dbReference type="InterPro" id="IPR036651">
    <property type="entry name" value="Gln_synt_N_sf"/>
</dbReference>
<keyword evidence="9 12" id="KW-0067">ATP-binding</keyword>
<keyword evidence="22" id="KW-1185">Reference proteome</keyword>
<dbReference type="InterPro" id="IPR027302">
    <property type="entry name" value="Gln_synth_N_conserv_site"/>
</dbReference>
<feature type="binding site" evidence="13">
    <location>
        <position position="269"/>
    </location>
    <ligand>
        <name>Mg(2+)</name>
        <dbReference type="ChEBI" id="CHEBI:18420"/>
        <label>1</label>
    </ligand>
</feature>
<evidence type="ECO:0000259" key="18">
    <source>
        <dbReference type="PROSITE" id="PS51986"/>
    </source>
</evidence>
<feature type="binding site" evidence="13">
    <location>
        <position position="220"/>
    </location>
    <ligand>
        <name>Mg(2+)</name>
        <dbReference type="ChEBI" id="CHEBI:18420"/>
        <label>1</label>
    </ligand>
</feature>
<dbReference type="KEGG" id="pib:BBD41_20505"/>
<dbReference type="GO" id="GO:0005524">
    <property type="term" value="F:ATP binding"/>
    <property type="evidence" value="ECO:0007669"/>
    <property type="project" value="UniProtKB-KW"/>
</dbReference>
<comment type="cofactor">
    <cofactor evidence="13">
        <name>Mg(2+)</name>
        <dbReference type="ChEBI" id="CHEBI:18420"/>
    </cofactor>
    <text evidence="13">Binds 2 Mg(2+) ions per subunit.</text>
</comment>
<dbReference type="PROSITE" id="PS00181">
    <property type="entry name" value="GLNA_ATP"/>
    <property type="match status" value="1"/>
</dbReference>
<proteinExistence type="inferred from homology"/>
<dbReference type="EMBL" id="MRVI01000001">
    <property type="protein sequence ID" value="OOC63080.1"/>
    <property type="molecule type" value="Genomic_DNA"/>
</dbReference>
<sequence length="474" mass="52868">MSVEKLLHTIQENNIEWVDFRFVDLSGRAHHISLPASEVDAETFVNGVAFDGSSIPGFRGIEESDMVMMPDPNSYYIDPFTAHPTINIMSNIYTPEGEAYERDPRGIATRAEEYLQQSGVGTAAYFAPESEFFLFDDVRYESTMNSSSYFVDSEEANWNTNRKEEGGNLGFKVGVKGGYVPVAPVDTQQDIRSEMCRLLNEAGLRVERHHHEVATAGQAEINFRFDTLKKTADNLLIYKYIVHNTARQYGKTATFMPKPLFGDNGSGMHVHQSIFNGDTPLFYEKGAYANLSETALHYIGGILYHAPALIALTNPSTNSFKRLVPGYEAPVNLVFSKGNRSAAVRIPVAAVTPKGCRIEFRTPDSTANPYLAFAAMLMAGLDGIKRKIDPTALGYGPFDKNIYELSDAEKKEIRSVPGSLDEALDALQADYEFLTEGGVFTKDFLDNFIEFKRAEAKAVNIRVHPHEYSLYYDL</sequence>
<evidence type="ECO:0000256" key="16">
    <source>
        <dbReference type="RuleBase" id="RU000384"/>
    </source>
</evidence>
<dbReference type="EC" id="6.3.1.2" evidence="4 17"/>
<dbReference type="Pfam" id="PF03951">
    <property type="entry name" value="Gln-synt_N"/>
    <property type="match status" value="1"/>
</dbReference>
<evidence type="ECO:0000256" key="10">
    <source>
        <dbReference type="ARBA" id="ARBA00049436"/>
    </source>
</evidence>
<feature type="binding site" evidence="11">
    <location>
        <position position="340"/>
    </location>
    <ligand>
        <name>L-glutamate</name>
        <dbReference type="ChEBI" id="CHEBI:29985"/>
    </ligand>
</feature>
<dbReference type="PANTHER" id="PTHR43407:SF1">
    <property type="entry name" value="LENGSIN"/>
    <property type="match status" value="1"/>
</dbReference>
<evidence type="ECO:0000313" key="20">
    <source>
        <dbReference type="EMBL" id="ANY74748.1"/>
    </source>
</evidence>
<gene>
    <name evidence="21" type="ORF">BBD40_15105</name>
    <name evidence="20" type="ORF">BBD41_20505</name>
</gene>
<dbReference type="GO" id="GO:0006542">
    <property type="term" value="P:glutamine biosynthetic process"/>
    <property type="evidence" value="ECO:0007669"/>
    <property type="project" value="InterPro"/>
</dbReference>